<evidence type="ECO:0000313" key="4">
    <source>
        <dbReference type="EMBL" id="CAG2190105.1"/>
    </source>
</evidence>
<dbReference type="OrthoDB" id="185373at2759"/>
<sequence>MFTKTLTYRQLSYFRRNFQCVIKPDFRFVCFTLGNQRSIHIHKSKVLSKEDTECNQRLSQSVTHLKDENNIGSFDFKHMQKSRGTNNFSHKGKGKYRLHNRILSEDCIEDDKQLVESVKNLHIEDQFGTLAGGKIKSYDYDNLHVERDQSQTNGQKKRWNIDTSDRQFDKVTKQRQSRQYPSNSETENRISFSKKDAKWRNTFGTLSNEVEESKQEIFDEPFDEKDMKPHIRLTSKGRRNDPDWYGRKIEEYGKQGKVKEAIRVLDVWMLEHDRVMPNNFVMSQLLSVLAKAGYTKKAFQVFNQMKKLGIVPNDYIYSALFNACANSPWPEDGLQRASVLLQDMAIKDITPNTVTYHSMIKAFAFCGDARTAFLLADKLTSIEKISPKGFSHLLMAAIADKKLASGMQYRFGDGC</sequence>
<reference evidence="4" key="1">
    <citation type="submission" date="2021-03" db="EMBL/GenBank/DDBJ databases">
        <authorList>
            <person name="Bekaert M."/>
        </authorList>
    </citation>
    <scope>NUCLEOTIDE SEQUENCE</scope>
</reference>
<dbReference type="Proteomes" id="UP000683360">
    <property type="component" value="Unassembled WGS sequence"/>
</dbReference>
<feature type="compositionally biased region" description="Polar residues" evidence="3">
    <location>
        <begin position="177"/>
        <end position="191"/>
    </location>
</feature>
<dbReference type="Pfam" id="PF13041">
    <property type="entry name" value="PPR_2"/>
    <property type="match status" value="1"/>
</dbReference>
<organism evidence="4 5">
    <name type="scientific">Mytilus edulis</name>
    <name type="common">Blue mussel</name>
    <dbReference type="NCBI Taxonomy" id="6550"/>
    <lineage>
        <taxon>Eukaryota</taxon>
        <taxon>Metazoa</taxon>
        <taxon>Spiralia</taxon>
        <taxon>Lophotrochozoa</taxon>
        <taxon>Mollusca</taxon>
        <taxon>Bivalvia</taxon>
        <taxon>Autobranchia</taxon>
        <taxon>Pteriomorphia</taxon>
        <taxon>Mytilida</taxon>
        <taxon>Mytiloidea</taxon>
        <taxon>Mytilidae</taxon>
        <taxon>Mytilinae</taxon>
        <taxon>Mytilus</taxon>
    </lineage>
</organism>
<name>A0A8S3Q4E2_MYTED</name>
<dbReference type="Pfam" id="PF13812">
    <property type="entry name" value="PPR_3"/>
    <property type="match status" value="1"/>
</dbReference>
<dbReference type="EMBL" id="CAJPWZ010000314">
    <property type="protein sequence ID" value="CAG2190105.1"/>
    <property type="molecule type" value="Genomic_DNA"/>
</dbReference>
<accession>A0A8S3Q4E2</accession>
<keyword evidence="5" id="KW-1185">Reference proteome</keyword>
<evidence type="ECO:0000313" key="5">
    <source>
        <dbReference type="Proteomes" id="UP000683360"/>
    </source>
</evidence>
<proteinExistence type="predicted"/>
<dbReference type="PANTHER" id="PTHR47447">
    <property type="entry name" value="OS03G0856100 PROTEIN"/>
    <property type="match status" value="1"/>
</dbReference>
<dbReference type="AlphaFoldDB" id="A0A8S3Q4E2"/>
<protein>
    <submittedName>
        <fullName evidence="4">PTCD1</fullName>
    </submittedName>
</protein>
<dbReference type="InterPro" id="IPR002885">
    <property type="entry name" value="PPR_rpt"/>
</dbReference>
<feature type="repeat" description="PPR" evidence="2">
    <location>
        <begin position="278"/>
        <end position="312"/>
    </location>
</feature>
<evidence type="ECO:0000256" key="1">
    <source>
        <dbReference type="ARBA" id="ARBA00022737"/>
    </source>
</evidence>
<gene>
    <name evidence="4" type="ORF">MEDL_5438</name>
</gene>
<feature type="compositionally biased region" description="Basic and acidic residues" evidence="3">
    <location>
        <begin position="159"/>
        <end position="172"/>
    </location>
</feature>
<comment type="caution">
    <text evidence="4">The sequence shown here is derived from an EMBL/GenBank/DDBJ whole genome shotgun (WGS) entry which is preliminary data.</text>
</comment>
<dbReference type="NCBIfam" id="TIGR00756">
    <property type="entry name" value="PPR"/>
    <property type="match status" value="1"/>
</dbReference>
<evidence type="ECO:0000256" key="2">
    <source>
        <dbReference type="PROSITE-ProRule" id="PRU00708"/>
    </source>
</evidence>
<dbReference type="InterPro" id="IPR011990">
    <property type="entry name" value="TPR-like_helical_dom_sf"/>
</dbReference>
<dbReference type="Gene3D" id="1.25.40.10">
    <property type="entry name" value="Tetratricopeptide repeat domain"/>
    <property type="match status" value="1"/>
</dbReference>
<dbReference type="PANTHER" id="PTHR47447:SF28">
    <property type="entry name" value="PENTACOTRIPEPTIDE-REPEAT REGION OF PRORP DOMAIN-CONTAINING PROTEIN"/>
    <property type="match status" value="1"/>
</dbReference>
<keyword evidence="1" id="KW-0677">Repeat</keyword>
<dbReference type="PROSITE" id="PS51375">
    <property type="entry name" value="PPR"/>
    <property type="match status" value="1"/>
</dbReference>
<feature type="region of interest" description="Disordered" evidence="3">
    <location>
        <begin position="146"/>
        <end position="191"/>
    </location>
</feature>
<evidence type="ECO:0000256" key="3">
    <source>
        <dbReference type="SAM" id="MobiDB-lite"/>
    </source>
</evidence>